<dbReference type="PROSITE" id="PS51202">
    <property type="entry name" value="RCK_C"/>
    <property type="match status" value="1"/>
</dbReference>
<dbReference type="Pfam" id="PF07885">
    <property type="entry name" value="Ion_trans_2"/>
    <property type="match status" value="1"/>
</dbReference>
<dbReference type="SUPFAM" id="SSF81324">
    <property type="entry name" value="Voltage-gated potassium channels"/>
    <property type="match status" value="1"/>
</dbReference>
<evidence type="ECO:0000313" key="6">
    <source>
        <dbReference type="Proteomes" id="UP000502179"/>
    </source>
</evidence>
<feature type="transmembrane region" description="Helical" evidence="2">
    <location>
        <begin position="62"/>
        <end position="82"/>
    </location>
</feature>
<sequence>MREEIKKVLLSVLAAISIVTLGVLGYELIEGWSLLDALYMTLITVTTVGYGEVHPLSEEGRIFTILILFLGVGLVLYVFSMVTEAIVSGQIQKAMGRRRLEKKIAQLKDHYIICGFGRIGMVIAEMVSKEHPVVVVENDPSQIQRLEEQGFLYLEGDATSEETLLKAGVERARGLFSVLQSDADNVYICLTAKGLNPRLFLVARAAEEDAEKKLLRAGADKVVSPYLIGARRMALTVLRPTVTDFLELAVHKASLDLQIEEITVIERSRLQGQSLLESGIRQKTGAIILAVKKESGQMIYNPPPDYIIEPGDILIALADQKGLMRLKEMAHTLSG</sequence>
<dbReference type="InterPro" id="IPR036721">
    <property type="entry name" value="RCK_C_sf"/>
</dbReference>
<dbReference type="PANTHER" id="PTHR43833:SF9">
    <property type="entry name" value="POTASSIUM CHANNEL PROTEIN YUGO-RELATED"/>
    <property type="match status" value="1"/>
</dbReference>
<feature type="domain" description="RCK N-terminal" evidence="3">
    <location>
        <begin position="108"/>
        <end position="223"/>
    </location>
</feature>
<evidence type="ECO:0000259" key="4">
    <source>
        <dbReference type="PROSITE" id="PS51202"/>
    </source>
</evidence>
<keyword evidence="2" id="KW-0812">Transmembrane</keyword>
<dbReference type="Gene3D" id="1.10.287.70">
    <property type="match status" value="1"/>
</dbReference>
<evidence type="ECO:0000313" key="5">
    <source>
        <dbReference type="EMBL" id="QIJ72856.1"/>
    </source>
</evidence>
<dbReference type="GO" id="GO:0008324">
    <property type="term" value="F:monoatomic cation transmembrane transporter activity"/>
    <property type="evidence" value="ECO:0007669"/>
    <property type="project" value="InterPro"/>
</dbReference>
<dbReference type="InterPro" id="IPR013099">
    <property type="entry name" value="K_chnl_dom"/>
</dbReference>
<dbReference type="InterPro" id="IPR003148">
    <property type="entry name" value="RCK_N"/>
</dbReference>
<dbReference type="PROSITE" id="PS51201">
    <property type="entry name" value="RCK_N"/>
    <property type="match status" value="1"/>
</dbReference>
<dbReference type="Pfam" id="PF02254">
    <property type="entry name" value="TrkA_N"/>
    <property type="match status" value="1"/>
</dbReference>
<dbReference type="Proteomes" id="UP000502179">
    <property type="component" value="Chromosome"/>
</dbReference>
<proteinExistence type="predicted"/>
<feature type="transmembrane region" description="Helical" evidence="2">
    <location>
        <begin position="7"/>
        <end position="26"/>
    </location>
</feature>
<feature type="transmembrane region" description="Helical" evidence="2">
    <location>
        <begin position="32"/>
        <end position="50"/>
    </location>
</feature>
<dbReference type="Gene3D" id="3.30.70.1450">
    <property type="entry name" value="Regulator of K+ conductance, C-terminal domain"/>
    <property type="match status" value="1"/>
</dbReference>
<gene>
    <name evidence="5" type="ORF">G4V39_05245</name>
</gene>
<reference evidence="5 6" key="1">
    <citation type="submission" date="2020-02" db="EMBL/GenBank/DDBJ databases">
        <title>Genome analysis of Thermosulfuriphilus ammonigenes ST65T, an anaerobic thermophilic chemolithoautotrophic bacterium isolated from a deep-sea hydrothermal vent.</title>
        <authorList>
            <person name="Slobodkina G."/>
            <person name="Allioux M."/>
            <person name="Merkel A."/>
            <person name="Alain K."/>
            <person name="Jebbar M."/>
            <person name="Slobodkin A."/>
        </authorList>
    </citation>
    <scope>NUCLEOTIDE SEQUENCE [LARGE SCALE GENOMIC DNA]</scope>
    <source>
        <strain evidence="5 6">ST65</strain>
    </source>
</reference>
<dbReference type="SUPFAM" id="SSF116726">
    <property type="entry name" value="TrkA C-terminal domain-like"/>
    <property type="match status" value="1"/>
</dbReference>
<keyword evidence="5" id="KW-0406">Ion transport</keyword>
<evidence type="ECO:0000256" key="2">
    <source>
        <dbReference type="SAM" id="Phobius"/>
    </source>
</evidence>
<accession>A0A6G7PZ82</accession>
<dbReference type="GO" id="GO:0006813">
    <property type="term" value="P:potassium ion transport"/>
    <property type="evidence" value="ECO:0007669"/>
    <property type="project" value="InterPro"/>
</dbReference>
<name>A0A6G7PZ82_9BACT</name>
<dbReference type="Pfam" id="PF02080">
    <property type="entry name" value="TrkA_C"/>
    <property type="match status" value="1"/>
</dbReference>
<dbReference type="SUPFAM" id="SSF51735">
    <property type="entry name" value="NAD(P)-binding Rossmann-fold domains"/>
    <property type="match status" value="1"/>
</dbReference>
<dbReference type="InterPro" id="IPR036291">
    <property type="entry name" value="NAD(P)-bd_dom_sf"/>
</dbReference>
<comment type="subcellular location">
    <subcellularLocation>
        <location evidence="1">Cell membrane</location>
        <topology evidence="1">Multi-pass membrane protein</topology>
    </subcellularLocation>
</comment>
<evidence type="ECO:0000259" key="3">
    <source>
        <dbReference type="PROSITE" id="PS51201"/>
    </source>
</evidence>
<keyword evidence="2" id="KW-0472">Membrane</keyword>
<keyword evidence="2" id="KW-1133">Transmembrane helix</keyword>
<organism evidence="5 6">
    <name type="scientific">Thermosulfuriphilus ammonigenes</name>
    <dbReference type="NCBI Taxonomy" id="1936021"/>
    <lineage>
        <taxon>Bacteria</taxon>
        <taxon>Pseudomonadati</taxon>
        <taxon>Thermodesulfobacteriota</taxon>
        <taxon>Thermodesulfobacteria</taxon>
        <taxon>Thermodesulfobacteriales</taxon>
        <taxon>Thermodesulfobacteriaceae</taxon>
        <taxon>Thermosulfuriphilus</taxon>
    </lineage>
</organism>
<dbReference type="GO" id="GO:0005886">
    <property type="term" value="C:plasma membrane"/>
    <property type="evidence" value="ECO:0007669"/>
    <property type="project" value="UniProtKB-SubCell"/>
</dbReference>
<dbReference type="KEGG" id="tav:G4V39_05245"/>
<dbReference type="InterPro" id="IPR006037">
    <property type="entry name" value="RCK_C"/>
</dbReference>
<feature type="domain" description="RCK C-terminal" evidence="4">
    <location>
        <begin position="243"/>
        <end position="332"/>
    </location>
</feature>
<keyword evidence="5" id="KW-0407">Ion channel</keyword>
<protein>
    <submittedName>
        <fullName evidence="5">Potassium channel protein</fullName>
    </submittedName>
</protein>
<dbReference type="EMBL" id="CP048877">
    <property type="protein sequence ID" value="QIJ72856.1"/>
    <property type="molecule type" value="Genomic_DNA"/>
</dbReference>
<dbReference type="PANTHER" id="PTHR43833">
    <property type="entry name" value="POTASSIUM CHANNEL PROTEIN 2-RELATED-RELATED"/>
    <property type="match status" value="1"/>
</dbReference>
<keyword evidence="6" id="KW-1185">Reference proteome</keyword>
<dbReference type="AlphaFoldDB" id="A0A6G7PZ82"/>
<dbReference type="Gene3D" id="3.40.50.720">
    <property type="entry name" value="NAD(P)-binding Rossmann-like Domain"/>
    <property type="match status" value="1"/>
</dbReference>
<keyword evidence="5" id="KW-0813">Transport</keyword>
<dbReference type="InterPro" id="IPR050721">
    <property type="entry name" value="Trk_Ktr_HKT_K-transport"/>
</dbReference>
<evidence type="ECO:0000256" key="1">
    <source>
        <dbReference type="ARBA" id="ARBA00004651"/>
    </source>
</evidence>